<evidence type="ECO:0000259" key="2">
    <source>
        <dbReference type="Pfam" id="PF00296"/>
    </source>
</evidence>
<dbReference type="InterPro" id="IPR011251">
    <property type="entry name" value="Luciferase-like_dom"/>
</dbReference>
<dbReference type="InterPro" id="IPR036661">
    <property type="entry name" value="Luciferase-like_sf"/>
</dbReference>
<comment type="caution">
    <text evidence="3">The sequence shown here is derived from an EMBL/GenBank/DDBJ whole genome shotgun (WGS) entry which is preliminary data.</text>
</comment>
<organism evidence="3 4">
    <name type="scientific">Amycolatopsis coloradensis</name>
    <dbReference type="NCBI Taxonomy" id="76021"/>
    <lineage>
        <taxon>Bacteria</taxon>
        <taxon>Bacillati</taxon>
        <taxon>Actinomycetota</taxon>
        <taxon>Actinomycetes</taxon>
        <taxon>Pseudonocardiales</taxon>
        <taxon>Pseudonocardiaceae</taxon>
        <taxon>Amycolatopsis</taxon>
    </lineage>
</organism>
<keyword evidence="4" id="KW-1185">Reference proteome</keyword>
<dbReference type="OrthoDB" id="3773796at2"/>
<keyword evidence="1" id="KW-0560">Oxidoreductase</keyword>
<dbReference type="SUPFAM" id="SSF51679">
    <property type="entry name" value="Bacterial luciferase-like"/>
    <property type="match status" value="1"/>
</dbReference>
<dbReference type="RefSeq" id="WP_076165547.1">
    <property type="nucleotide sequence ID" value="NZ_JBEZVB010000015.1"/>
</dbReference>
<dbReference type="Pfam" id="PF00296">
    <property type="entry name" value="Bac_luciferase"/>
    <property type="match status" value="1"/>
</dbReference>
<dbReference type="NCBIfam" id="TIGR03854">
    <property type="entry name" value="F420_MSMEG_3544"/>
    <property type="match status" value="1"/>
</dbReference>
<dbReference type="AlphaFoldDB" id="A0A1R0KIR3"/>
<dbReference type="PANTHER" id="PTHR43244:SF1">
    <property type="entry name" value="5,10-METHYLENETETRAHYDROMETHANOPTERIN REDUCTASE"/>
    <property type="match status" value="1"/>
</dbReference>
<dbReference type="InterPro" id="IPR022402">
    <property type="entry name" value="F420_OxRdatse_MSMEG3544_pred"/>
</dbReference>
<dbReference type="Gene3D" id="3.20.20.30">
    <property type="entry name" value="Luciferase-like domain"/>
    <property type="match status" value="1"/>
</dbReference>
<evidence type="ECO:0000313" key="4">
    <source>
        <dbReference type="Proteomes" id="UP000187486"/>
    </source>
</evidence>
<dbReference type="EMBL" id="MQUQ01000019">
    <property type="protein sequence ID" value="OLZ45693.1"/>
    <property type="molecule type" value="Genomic_DNA"/>
</dbReference>
<dbReference type="CDD" id="cd01097">
    <property type="entry name" value="Tetrahydromethanopterin_reductase"/>
    <property type="match status" value="1"/>
</dbReference>
<sequence length="308" mass="32600">MAEDLKIRLGAGLGTGTAPEEFGAAVDLLEQAGVDSLWLPEAVYSPRIDPVVGLTHALARTSKLKVGTGVMVLPGRDPVLVAKQLASLAALAPKCVLPVFGLKPARDAELPLFPVPPGRRAAVFDESLRLIKALLEQEEVTFDGEFFRVEGAGLGIRPANRLDLWLGGKAPGALRRIGKLADGWLASFLTPEEARAGREAIQKAAAEADREIEADHFGISLIVAEDGIPDALAASVAVRSDADPARLIAGSWAAARDLVAEYIDAGLSKFVLYPAGPEPIERFVENFVEHAVPMQNQSGPRQSRGLAG</sequence>
<dbReference type="InterPro" id="IPR050564">
    <property type="entry name" value="F420-G6PD/mer"/>
</dbReference>
<name>A0A1R0KIR3_9PSEU</name>
<feature type="domain" description="Luciferase-like" evidence="2">
    <location>
        <begin position="7"/>
        <end position="224"/>
    </location>
</feature>
<proteinExistence type="predicted"/>
<dbReference type="Proteomes" id="UP000187486">
    <property type="component" value="Unassembled WGS sequence"/>
</dbReference>
<reference evidence="3 4" key="1">
    <citation type="submission" date="2016-01" db="EMBL/GenBank/DDBJ databases">
        <title>Amycolatopsis coloradensis genome sequencing and assembly.</title>
        <authorList>
            <person name="Mayilraj S."/>
        </authorList>
    </citation>
    <scope>NUCLEOTIDE SEQUENCE [LARGE SCALE GENOMIC DNA]</scope>
    <source>
        <strain evidence="3 4">DSM 44225</strain>
    </source>
</reference>
<accession>A0A1R0KIR3</accession>
<protein>
    <submittedName>
        <fullName evidence="3">LLM class F420-dependent oxidoreductase</fullName>
    </submittedName>
</protein>
<dbReference type="GO" id="GO:0016705">
    <property type="term" value="F:oxidoreductase activity, acting on paired donors, with incorporation or reduction of molecular oxygen"/>
    <property type="evidence" value="ECO:0007669"/>
    <property type="project" value="InterPro"/>
</dbReference>
<evidence type="ECO:0000313" key="3">
    <source>
        <dbReference type="EMBL" id="OLZ45693.1"/>
    </source>
</evidence>
<evidence type="ECO:0000256" key="1">
    <source>
        <dbReference type="ARBA" id="ARBA00023002"/>
    </source>
</evidence>
<dbReference type="PANTHER" id="PTHR43244">
    <property type="match status" value="1"/>
</dbReference>
<dbReference type="STRING" id="76021.BS329_32140"/>
<gene>
    <name evidence="3" type="ORF">BS329_32140</name>
</gene>